<dbReference type="GO" id="GO:0009424">
    <property type="term" value="C:bacterial-type flagellum hook"/>
    <property type="evidence" value="ECO:0007669"/>
    <property type="project" value="UniProtKB-UniRule"/>
</dbReference>
<evidence type="ECO:0000259" key="7">
    <source>
        <dbReference type="Pfam" id="PF07195"/>
    </source>
</evidence>
<keyword evidence="8" id="KW-0966">Cell projection</keyword>
<proteinExistence type="inferred from homology"/>
<dbReference type="HOGENOM" id="CLU_015182_0_2_9"/>
<dbReference type="PANTHER" id="PTHR30288:SF0">
    <property type="entry name" value="FLAGELLAR HOOK-ASSOCIATED PROTEIN 2"/>
    <property type="match status" value="1"/>
</dbReference>
<comment type="function">
    <text evidence="5">Required for morphogenesis and for the elongation of the flagellar filament by facilitating polymerization of the flagellin monomers at the tip of growing filament. Forms a capping structure, which prevents flagellin subunits (transported through the central channel of the flagellum) from leaking out without polymerization at the distal end.</text>
</comment>
<comment type="subcellular location">
    <subcellularLocation>
        <location evidence="5">Secreted</location>
    </subcellularLocation>
    <subcellularLocation>
        <location evidence="5">Bacterial flagellum</location>
    </subcellularLocation>
</comment>
<evidence type="ECO:0000256" key="1">
    <source>
        <dbReference type="ARBA" id="ARBA00009764"/>
    </source>
</evidence>
<evidence type="ECO:0000256" key="5">
    <source>
        <dbReference type="RuleBase" id="RU362066"/>
    </source>
</evidence>
<evidence type="ECO:0000259" key="6">
    <source>
        <dbReference type="Pfam" id="PF02465"/>
    </source>
</evidence>
<dbReference type="Pfam" id="PF07195">
    <property type="entry name" value="FliD_C"/>
    <property type="match status" value="1"/>
</dbReference>
<comment type="subunit">
    <text evidence="2 5">Homopentamer.</text>
</comment>
<feature type="domain" description="Flagellar hook-associated protein 2 N-terminal" evidence="6">
    <location>
        <begin position="11"/>
        <end position="109"/>
    </location>
</feature>
<dbReference type="eggNOG" id="COG1345">
    <property type="taxonomic scope" value="Bacteria"/>
</dbReference>
<comment type="similarity">
    <text evidence="1 5">Belongs to the FliD family.</text>
</comment>
<keyword evidence="4 5" id="KW-0975">Bacterial flagellum</keyword>
<dbReference type="EMBL" id="CP004078">
    <property type="protein sequence ID" value="AHV99345.1"/>
    <property type="molecule type" value="Genomic_DNA"/>
</dbReference>
<dbReference type="GO" id="GO:0005576">
    <property type="term" value="C:extracellular region"/>
    <property type="evidence" value="ECO:0007669"/>
    <property type="project" value="UniProtKB-SubCell"/>
</dbReference>
<dbReference type="Proteomes" id="UP000019772">
    <property type="component" value="Chromosome"/>
</dbReference>
<evidence type="ECO:0000256" key="4">
    <source>
        <dbReference type="ARBA" id="ARBA00023143"/>
    </source>
</evidence>
<keyword evidence="5" id="KW-0964">Secreted</keyword>
<sequence length="500" mass="54044">MATLRVSGLASGIDVDSIVKQMMTAKKVPLDKLTQQKQVMEWQRDNYREFNSKFVDFKTNKLTAYDKSSAMNTQTSVVTGDTGALKAEATADANGITMNIKVTQIAQAATAITSGATMAASGQARLTSNSTLADLQKLNTSASATGSVYKLTVNGKSIDLQENLSISEAVSKINQTDGANVTAKFDEVTGKLSISSKTFSTSGTVTLNSGDSFLKLFGTGTITQTGYLPATIEVNNGSDAIWTPLEFPSNSFKLNGVSFTLLDKTTTSAKVTTTTDPTKALDSIKSFVSDYNTLMSALNTKVNEDRYTDYTPLSDDQKKEMTDTQIEAWETKAKSGLLKNDDILKSTLTSMRSALTDKLGQLSAIGVTTGQYYENGKLYIDENKLKQALTDNPQQVTAIFQGPSGSSTTGLFDKLSTGLTNSIEKLSTKAGTSKYSSDITIAFKSDSVMGKELTDYTNRISKLQDQMNDYEDNLYKKFTAMETAISKYNSQSSSLTSYLK</sequence>
<organism evidence="8 9">
    <name type="scientific">Paenibacillus sabinae T27</name>
    <dbReference type="NCBI Taxonomy" id="1268072"/>
    <lineage>
        <taxon>Bacteria</taxon>
        <taxon>Bacillati</taxon>
        <taxon>Bacillota</taxon>
        <taxon>Bacilli</taxon>
        <taxon>Bacillales</taxon>
        <taxon>Paenibacillaceae</taxon>
        <taxon>Paenibacillus</taxon>
    </lineage>
</organism>
<dbReference type="OrthoDB" id="9776025at2"/>
<evidence type="ECO:0000313" key="9">
    <source>
        <dbReference type="Proteomes" id="UP000019772"/>
    </source>
</evidence>
<dbReference type="InterPro" id="IPR040026">
    <property type="entry name" value="FliD"/>
</dbReference>
<dbReference type="Pfam" id="PF02465">
    <property type="entry name" value="FliD_N"/>
    <property type="match status" value="1"/>
</dbReference>
<keyword evidence="9" id="KW-1185">Reference proteome</keyword>
<gene>
    <name evidence="8" type="primary">fliD</name>
    <name evidence="8" type="ORF">PSAB_22290</name>
</gene>
<evidence type="ECO:0000256" key="2">
    <source>
        <dbReference type="ARBA" id="ARBA00011255"/>
    </source>
</evidence>
<dbReference type="PATRIC" id="fig|1268072.3.peg.4593"/>
<evidence type="ECO:0000256" key="3">
    <source>
        <dbReference type="ARBA" id="ARBA00023054"/>
    </source>
</evidence>
<dbReference type="RefSeq" id="WP_025336792.1">
    <property type="nucleotide sequence ID" value="NZ_CP004078.1"/>
</dbReference>
<keyword evidence="3" id="KW-0175">Coiled coil</keyword>
<dbReference type="STRING" id="1268072.PSAB_22290"/>
<dbReference type="KEGG" id="psab:PSAB_22290"/>
<accession>X4ZSD1</accession>
<dbReference type="PANTHER" id="PTHR30288">
    <property type="entry name" value="FLAGELLAR CAP/ASSEMBLY PROTEIN FLID"/>
    <property type="match status" value="1"/>
</dbReference>
<dbReference type="AlphaFoldDB" id="X4ZSD1"/>
<feature type="domain" description="Flagellar hook-associated protein 2 C-terminal" evidence="7">
    <location>
        <begin position="231"/>
        <end position="490"/>
    </location>
</feature>
<evidence type="ECO:0000313" key="8">
    <source>
        <dbReference type="EMBL" id="AHV99345.1"/>
    </source>
</evidence>
<name>X4ZSD1_9BACL</name>
<protein>
    <recommendedName>
        <fullName evidence="5">Flagellar hook-associated protein 2</fullName>
        <shortName evidence="5">HAP2</shortName>
    </recommendedName>
    <alternativeName>
        <fullName evidence="5">Flagellar cap protein</fullName>
    </alternativeName>
</protein>
<dbReference type="InterPro" id="IPR010809">
    <property type="entry name" value="FliD_C"/>
</dbReference>
<dbReference type="GO" id="GO:0007155">
    <property type="term" value="P:cell adhesion"/>
    <property type="evidence" value="ECO:0007669"/>
    <property type="project" value="InterPro"/>
</dbReference>
<keyword evidence="8" id="KW-0969">Cilium</keyword>
<keyword evidence="8" id="KW-0282">Flagellum</keyword>
<dbReference type="InterPro" id="IPR003481">
    <property type="entry name" value="FliD_N"/>
</dbReference>
<dbReference type="GO" id="GO:0009421">
    <property type="term" value="C:bacterial-type flagellum filament cap"/>
    <property type="evidence" value="ECO:0007669"/>
    <property type="project" value="InterPro"/>
</dbReference>
<reference evidence="8 9" key="1">
    <citation type="journal article" date="2014" name="PLoS Genet.">
        <title>Comparative Genomic Analysis of N2-Fixing and Non-N2-Fixing Paenibacillus spp.: Organization, Evolution and Expression of the Nitrogen Fixation Genes.</title>
        <authorList>
            <person name="Xie J.B."/>
            <person name="Du Z."/>
            <person name="Bai L."/>
            <person name="Tian C."/>
            <person name="Zhang Y."/>
            <person name="Xie J.Y."/>
            <person name="Wang T."/>
            <person name="Liu X."/>
            <person name="Chen X."/>
            <person name="Cheng Q."/>
            <person name="Chen S."/>
            <person name="Li J."/>
        </authorList>
    </citation>
    <scope>NUCLEOTIDE SEQUENCE [LARGE SCALE GENOMIC DNA]</scope>
    <source>
        <strain evidence="8 9">T27</strain>
    </source>
</reference>
<dbReference type="GO" id="GO:0071973">
    <property type="term" value="P:bacterial-type flagellum-dependent cell motility"/>
    <property type="evidence" value="ECO:0007669"/>
    <property type="project" value="TreeGrafter"/>
</dbReference>